<dbReference type="PhylomeDB" id="A0A0A2L8H5"/>
<dbReference type="GO" id="GO:0016491">
    <property type="term" value="F:oxidoreductase activity"/>
    <property type="evidence" value="ECO:0007669"/>
    <property type="project" value="InterPro"/>
</dbReference>
<evidence type="ECO:0000313" key="7">
    <source>
        <dbReference type="EMBL" id="KGO72920.1"/>
    </source>
</evidence>
<protein>
    <submittedName>
        <fullName evidence="7">Fatty acid hydroxylase</fullName>
    </submittedName>
</protein>
<reference evidence="7 8" key="1">
    <citation type="journal article" date="2015" name="Mol. Plant Microbe Interact.">
        <title>Genome, transcriptome, and functional analyses of Penicillium expansum provide new insights into secondary metabolism and pathogenicity.</title>
        <authorList>
            <person name="Ballester A.R."/>
            <person name="Marcet-Houben M."/>
            <person name="Levin E."/>
            <person name="Sela N."/>
            <person name="Selma-Lazaro C."/>
            <person name="Carmona L."/>
            <person name="Wisniewski M."/>
            <person name="Droby S."/>
            <person name="Gonzalez-Candelas L."/>
            <person name="Gabaldon T."/>
        </authorList>
    </citation>
    <scope>NUCLEOTIDE SEQUENCE [LARGE SCALE GENOMIC DNA]</scope>
    <source>
        <strain evidence="7 8">PHI-1</strain>
    </source>
</reference>
<feature type="transmembrane region" description="Helical" evidence="5">
    <location>
        <begin position="102"/>
        <end position="122"/>
    </location>
</feature>
<dbReference type="Pfam" id="PF04116">
    <property type="entry name" value="FA_hydroxylase"/>
    <property type="match status" value="1"/>
</dbReference>
<dbReference type="InterPro" id="IPR006694">
    <property type="entry name" value="Fatty_acid_hydroxylase"/>
</dbReference>
<comment type="subcellular location">
    <subcellularLocation>
        <location evidence="1">Membrane</location>
    </subcellularLocation>
</comment>
<evidence type="ECO:0000256" key="5">
    <source>
        <dbReference type="SAM" id="Phobius"/>
    </source>
</evidence>
<feature type="transmembrane region" description="Helical" evidence="5">
    <location>
        <begin position="227"/>
        <end position="247"/>
    </location>
</feature>
<keyword evidence="8" id="KW-1185">Reference proteome</keyword>
<keyword evidence="2 5" id="KW-0812">Transmembrane</keyword>
<dbReference type="Proteomes" id="UP000030104">
    <property type="component" value="Unassembled WGS sequence"/>
</dbReference>
<feature type="transmembrane region" description="Helical" evidence="5">
    <location>
        <begin position="163"/>
        <end position="183"/>
    </location>
</feature>
<evidence type="ECO:0000259" key="6">
    <source>
        <dbReference type="Pfam" id="PF04116"/>
    </source>
</evidence>
<organism evidence="7 8">
    <name type="scientific">Penicillium italicum</name>
    <name type="common">Blue mold</name>
    <dbReference type="NCBI Taxonomy" id="40296"/>
    <lineage>
        <taxon>Eukaryota</taxon>
        <taxon>Fungi</taxon>
        <taxon>Dikarya</taxon>
        <taxon>Ascomycota</taxon>
        <taxon>Pezizomycotina</taxon>
        <taxon>Eurotiomycetes</taxon>
        <taxon>Eurotiomycetidae</taxon>
        <taxon>Eurotiales</taxon>
        <taxon>Aspergillaceae</taxon>
        <taxon>Penicillium</taxon>
    </lineage>
</organism>
<feature type="transmembrane region" description="Helical" evidence="5">
    <location>
        <begin position="12"/>
        <end position="32"/>
    </location>
</feature>
<evidence type="ECO:0000313" key="8">
    <source>
        <dbReference type="Proteomes" id="UP000030104"/>
    </source>
</evidence>
<keyword evidence="4 5" id="KW-0472">Membrane</keyword>
<dbReference type="EMBL" id="JQGA01000847">
    <property type="protein sequence ID" value="KGO72920.1"/>
    <property type="molecule type" value="Genomic_DNA"/>
</dbReference>
<comment type="caution">
    <text evidence="7">The sequence shown here is derived from an EMBL/GenBank/DDBJ whole genome shotgun (WGS) entry which is preliminary data.</text>
</comment>
<dbReference type="PANTHER" id="PTHR11863">
    <property type="entry name" value="STEROL DESATURASE"/>
    <property type="match status" value="1"/>
</dbReference>
<feature type="domain" description="Fatty acid hydroxylase" evidence="6">
    <location>
        <begin position="167"/>
        <end position="298"/>
    </location>
</feature>
<dbReference type="OMA" id="MTWSTLV"/>
<proteinExistence type="predicted"/>
<keyword evidence="3 5" id="KW-1133">Transmembrane helix</keyword>
<evidence type="ECO:0000256" key="2">
    <source>
        <dbReference type="ARBA" id="ARBA00022692"/>
    </source>
</evidence>
<dbReference type="InterPro" id="IPR050307">
    <property type="entry name" value="Sterol_Desaturase_Related"/>
</dbReference>
<name>A0A0A2L8H5_PENIT</name>
<feature type="transmembrane region" description="Helical" evidence="5">
    <location>
        <begin position="52"/>
        <end position="72"/>
    </location>
</feature>
<dbReference type="GO" id="GO:0016020">
    <property type="term" value="C:membrane"/>
    <property type="evidence" value="ECO:0007669"/>
    <property type="project" value="UniProtKB-SubCell"/>
</dbReference>
<evidence type="ECO:0000256" key="4">
    <source>
        <dbReference type="ARBA" id="ARBA00023136"/>
    </source>
</evidence>
<dbReference type="HOGENOM" id="CLU_047036_4_0_1"/>
<dbReference type="GO" id="GO:0008610">
    <property type="term" value="P:lipid biosynthetic process"/>
    <property type="evidence" value="ECO:0007669"/>
    <property type="project" value="InterPro"/>
</dbReference>
<accession>A0A0A2L8H5</accession>
<dbReference type="AlphaFoldDB" id="A0A0A2L8H5"/>
<dbReference type="OrthoDB" id="408954at2759"/>
<feature type="transmembrane region" description="Helical" evidence="5">
    <location>
        <begin position="253"/>
        <end position="271"/>
    </location>
</feature>
<evidence type="ECO:0000256" key="1">
    <source>
        <dbReference type="ARBA" id="ARBA00004370"/>
    </source>
</evidence>
<gene>
    <name evidence="7" type="ORF">PITC_061480</name>
</gene>
<evidence type="ECO:0000256" key="3">
    <source>
        <dbReference type="ARBA" id="ARBA00022989"/>
    </source>
</evidence>
<sequence length="337" mass="38199">MEALFSIPILSVFLIPVLSSYSTTLNLLFFYMTWSTLVLSHSRLRVELWGTIAVRILFYALPSILLFLFDILTPSAAVLFKAHGATGLPGGKRRRRIHAKELKIAGWGLFNLFLGIAVQGVLEMILVRTLGKRSALRVSLKLPMPFEICKDLSLAMLGRESSFADILIFFSKFLSYFLHRYALHSKRSPTLSKWHRSWYHSLSAPFPLTAHYDHPVPYLVTKFIPTYAPAIIFRFHMLTYLLYLLFISVEETFAYSGYTVMPTNLFLGGIARRTDMHLLMGARGNFGPWGVMDWILGTVVGDAADDDVSDEADERDMRKAYEAAQRKAVGSGKSKRR</sequence>
<dbReference type="STRING" id="40296.A0A0A2L8H5"/>
<dbReference type="GO" id="GO:0005506">
    <property type="term" value="F:iron ion binding"/>
    <property type="evidence" value="ECO:0007669"/>
    <property type="project" value="InterPro"/>
</dbReference>